<proteinExistence type="predicted"/>
<reference evidence="1 2" key="1">
    <citation type="journal article" date="2024" name="BMC Genomics">
        <title>De novo assembly and annotation of Popillia japonica's genome with initial clues to its potential as an invasive pest.</title>
        <authorList>
            <person name="Cucini C."/>
            <person name="Boschi S."/>
            <person name="Funari R."/>
            <person name="Cardaioli E."/>
            <person name="Iannotti N."/>
            <person name="Marturano G."/>
            <person name="Paoli F."/>
            <person name="Bruttini M."/>
            <person name="Carapelli A."/>
            <person name="Frati F."/>
            <person name="Nardi F."/>
        </authorList>
    </citation>
    <scope>NUCLEOTIDE SEQUENCE [LARGE SCALE GENOMIC DNA]</scope>
    <source>
        <strain evidence="1">DMR45628</strain>
    </source>
</reference>
<evidence type="ECO:0000313" key="2">
    <source>
        <dbReference type="Proteomes" id="UP001458880"/>
    </source>
</evidence>
<sequence>MTNETKRAYSAEVQNKLETYNESEIETEWTNIIPTIIEAAEKTIPSRTCEHTKEWFDKERQHMKEKKNQAKRKWIATGIQQELSNYRKLKQETNKLSKTKKLNWISEQMQELEKNNKDNKKLCQYIKHNTNTNKTTAKINKRDWESYFTEIYNDLAMREGETEEIRSNQIREEEIPTYQEFMEVVKHLKRNKAEKK</sequence>
<protein>
    <submittedName>
        <fullName evidence="1">Uncharacterized protein</fullName>
    </submittedName>
</protein>
<dbReference type="EMBL" id="JASPKY010000061">
    <property type="protein sequence ID" value="KAK9744159.1"/>
    <property type="molecule type" value="Genomic_DNA"/>
</dbReference>
<keyword evidence="2" id="KW-1185">Reference proteome</keyword>
<organism evidence="1 2">
    <name type="scientific">Popillia japonica</name>
    <name type="common">Japanese beetle</name>
    <dbReference type="NCBI Taxonomy" id="7064"/>
    <lineage>
        <taxon>Eukaryota</taxon>
        <taxon>Metazoa</taxon>
        <taxon>Ecdysozoa</taxon>
        <taxon>Arthropoda</taxon>
        <taxon>Hexapoda</taxon>
        <taxon>Insecta</taxon>
        <taxon>Pterygota</taxon>
        <taxon>Neoptera</taxon>
        <taxon>Endopterygota</taxon>
        <taxon>Coleoptera</taxon>
        <taxon>Polyphaga</taxon>
        <taxon>Scarabaeiformia</taxon>
        <taxon>Scarabaeidae</taxon>
        <taxon>Rutelinae</taxon>
        <taxon>Popillia</taxon>
    </lineage>
</organism>
<evidence type="ECO:0000313" key="1">
    <source>
        <dbReference type="EMBL" id="KAK9744159.1"/>
    </source>
</evidence>
<dbReference type="AlphaFoldDB" id="A0AAW1MD70"/>
<accession>A0AAW1MD70</accession>
<gene>
    <name evidence="1" type="ORF">QE152_g7978</name>
</gene>
<comment type="caution">
    <text evidence="1">The sequence shown here is derived from an EMBL/GenBank/DDBJ whole genome shotgun (WGS) entry which is preliminary data.</text>
</comment>
<dbReference type="Proteomes" id="UP001458880">
    <property type="component" value="Unassembled WGS sequence"/>
</dbReference>
<name>A0AAW1MD70_POPJA</name>